<dbReference type="EMBL" id="JSYK01000003">
    <property type="protein sequence ID" value="KIA83789.1"/>
    <property type="molecule type" value="Genomic_DNA"/>
</dbReference>
<accession>A0ABR4ZRV2</accession>
<evidence type="ECO:0000313" key="2">
    <source>
        <dbReference type="Proteomes" id="UP000031275"/>
    </source>
</evidence>
<gene>
    <name evidence="1" type="ORF">OA84_10000</name>
</gene>
<organism evidence="1 2">
    <name type="scientific">Kaistella solincola</name>
    <dbReference type="NCBI Taxonomy" id="510955"/>
    <lineage>
        <taxon>Bacteria</taxon>
        <taxon>Pseudomonadati</taxon>
        <taxon>Bacteroidota</taxon>
        <taxon>Flavobacteriia</taxon>
        <taxon>Flavobacteriales</taxon>
        <taxon>Weeksellaceae</taxon>
        <taxon>Chryseobacterium group</taxon>
        <taxon>Kaistella</taxon>
    </lineage>
</organism>
<reference evidence="1 2" key="1">
    <citation type="submission" date="2014-10" db="EMBL/GenBank/DDBJ databases">
        <title>Kaistella solincola genome.</title>
        <authorList>
            <person name="Newman J.D."/>
        </authorList>
    </citation>
    <scope>NUCLEOTIDE SEQUENCE [LARGE SCALE GENOMIC DNA]</scope>
    <source>
        <strain evidence="1 2">DSM 22468</strain>
    </source>
</reference>
<sequence>MLSKIINILTVFGIIKKKCRKAPKKMLVIFILQKCIYQIEKKAGFSTEFFQRFHPKKMFWSEFRKFSLQIFTIK</sequence>
<evidence type="ECO:0000313" key="1">
    <source>
        <dbReference type="EMBL" id="KIA83789.1"/>
    </source>
</evidence>
<comment type="caution">
    <text evidence="1">The sequence shown here is derived from an EMBL/GenBank/DDBJ whole genome shotgun (WGS) entry which is preliminary data.</text>
</comment>
<keyword evidence="2" id="KW-1185">Reference proteome</keyword>
<protein>
    <recommendedName>
        <fullName evidence="3">Ribosomal protein L32</fullName>
    </recommendedName>
</protein>
<evidence type="ECO:0008006" key="3">
    <source>
        <dbReference type="Google" id="ProtNLM"/>
    </source>
</evidence>
<dbReference type="Proteomes" id="UP000031275">
    <property type="component" value="Unassembled WGS sequence"/>
</dbReference>
<name>A0ABR4ZRV2_9FLAO</name>
<proteinExistence type="predicted"/>